<proteinExistence type="predicted"/>
<feature type="transmembrane region" description="Helical" evidence="1">
    <location>
        <begin position="21"/>
        <end position="46"/>
    </location>
</feature>
<organism evidence="2">
    <name type="scientific">metagenome</name>
    <dbReference type="NCBI Taxonomy" id="256318"/>
    <lineage>
        <taxon>unclassified sequences</taxon>
        <taxon>metagenomes</taxon>
    </lineage>
</organism>
<gene>
    <name evidence="2" type="ORF">DF3PB_50013</name>
</gene>
<dbReference type="AlphaFoldDB" id="A0A380TJ82"/>
<keyword evidence="1" id="KW-0472">Membrane</keyword>
<feature type="transmembrane region" description="Helical" evidence="1">
    <location>
        <begin position="52"/>
        <end position="72"/>
    </location>
</feature>
<evidence type="ECO:0008006" key="3">
    <source>
        <dbReference type="Google" id="ProtNLM"/>
    </source>
</evidence>
<reference evidence="2" key="1">
    <citation type="submission" date="2018-07" db="EMBL/GenBank/DDBJ databases">
        <authorList>
            <person name="Quirk P.G."/>
            <person name="Krulwich T.A."/>
        </authorList>
    </citation>
    <scope>NUCLEOTIDE SEQUENCE</scope>
</reference>
<feature type="transmembrane region" description="Helical" evidence="1">
    <location>
        <begin position="152"/>
        <end position="171"/>
    </location>
</feature>
<evidence type="ECO:0000256" key="1">
    <source>
        <dbReference type="SAM" id="Phobius"/>
    </source>
</evidence>
<feature type="transmembrane region" description="Helical" evidence="1">
    <location>
        <begin position="177"/>
        <end position="200"/>
    </location>
</feature>
<accession>A0A380TJ82</accession>
<evidence type="ECO:0000313" key="2">
    <source>
        <dbReference type="EMBL" id="SUS07743.1"/>
    </source>
</evidence>
<protein>
    <recommendedName>
        <fullName evidence="3">Glycosyl-4,4'-diaponeurosporenoate acyltransferase</fullName>
    </recommendedName>
</protein>
<sequence length="223" mass="25047">MTAVPPRSLKDQNRWQLWLTIAANFAVFYMACQADALVEAGIIGLLTGATNLLPIGLALIVTSVANGLLNAAMKARLVFFRWHHALPGHRAFVKYGPADPRIDMSRLKTVLGNKMPVSPEDQNRVWYRFYKELENEPAIIQSHREFLFNRDYAAFAFLFLIGFGPASLWATNFSHLAWIYCTFLLGQFLVVRHVAATYGVRFVTTVLARKAAKPPGVPAKRKI</sequence>
<name>A0A380TJ82_9ZZZZ</name>
<keyword evidence="1" id="KW-0812">Transmembrane</keyword>
<dbReference type="EMBL" id="UIDG01000445">
    <property type="protein sequence ID" value="SUS07743.1"/>
    <property type="molecule type" value="Genomic_DNA"/>
</dbReference>
<keyword evidence="1" id="KW-1133">Transmembrane helix</keyword>